<sequence>MDAREWDFWKYLEPVVLKSVISDMKIEVWSDIMCPFCYIGKRRLENALEKFPFADNVEVVWKSFLLNPDMVTDPNKSTLQYLSETKGWSMAQTQQITEQVVHMAKGEGLSYHMDRTVVANAKNAHRLLQWAKSIGRGGEMKERLLRAYFTEGANIDDFATLVRLAVEVGLDADKAHEVLESDVFSAEMESDIYESRLMGVRGVPFFVLDRKYGISGAQPQEVFEQSILKAWKEHVKENPVMQIQGSDANSCDIDGNC</sequence>
<dbReference type="CDD" id="cd03024">
    <property type="entry name" value="DsbA_FrnE"/>
    <property type="match status" value="1"/>
</dbReference>
<dbReference type="Pfam" id="PF01323">
    <property type="entry name" value="DSBA"/>
    <property type="match status" value="1"/>
</dbReference>
<keyword evidence="2" id="KW-0413">Isomerase</keyword>
<evidence type="ECO:0000313" key="2">
    <source>
        <dbReference type="EMBL" id="EMS31122.1"/>
    </source>
</evidence>
<dbReference type="AlphaFoldDB" id="M7XRC3"/>
<dbReference type="STRING" id="1239962.C943_02562"/>
<dbReference type="eggNOG" id="COG2761">
    <property type="taxonomic scope" value="Bacteria"/>
</dbReference>
<organism evidence="2 3">
    <name type="scientific">Mariniradius saccharolyticus AK6</name>
    <dbReference type="NCBI Taxonomy" id="1239962"/>
    <lineage>
        <taxon>Bacteria</taxon>
        <taxon>Pseudomonadati</taxon>
        <taxon>Bacteroidota</taxon>
        <taxon>Cytophagia</taxon>
        <taxon>Cytophagales</taxon>
        <taxon>Cyclobacteriaceae</taxon>
        <taxon>Mariniradius</taxon>
    </lineage>
</organism>
<protein>
    <submittedName>
        <fullName evidence="2">2-hydroxychromene-2-carboxylate isomerase</fullName>
    </submittedName>
</protein>
<comment type="caution">
    <text evidence="2">The sequence shown here is derived from an EMBL/GenBank/DDBJ whole genome shotgun (WGS) entry which is preliminary data.</text>
</comment>
<name>M7XRC3_9BACT</name>
<evidence type="ECO:0000259" key="1">
    <source>
        <dbReference type="Pfam" id="PF01323"/>
    </source>
</evidence>
<dbReference type="EMBL" id="AMZY02000021">
    <property type="protein sequence ID" value="EMS31122.1"/>
    <property type="molecule type" value="Genomic_DNA"/>
</dbReference>
<feature type="domain" description="DSBA-like thioredoxin" evidence="1">
    <location>
        <begin position="26"/>
        <end position="227"/>
    </location>
</feature>
<dbReference type="GO" id="GO:0016853">
    <property type="term" value="F:isomerase activity"/>
    <property type="evidence" value="ECO:0007669"/>
    <property type="project" value="UniProtKB-KW"/>
</dbReference>
<dbReference type="InterPro" id="IPR036249">
    <property type="entry name" value="Thioredoxin-like_sf"/>
</dbReference>
<dbReference type="FunCoup" id="M7XRC3">
    <property type="interactions" value="205"/>
</dbReference>
<dbReference type="SUPFAM" id="SSF52833">
    <property type="entry name" value="Thioredoxin-like"/>
    <property type="match status" value="1"/>
</dbReference>
<dbReference type="PANTHER" id="PTHR13887:SF41">
    <property type="entry name" value="THIOREDOXIN SUPERFAMILY PROTEIN"/>
    <property type="match status" value="1"/>
</dbReference>
<keyword evidence="3" id="KW-1185">Reference proteome</keyword>
<accession>M7XRC3</accession>
<dbReference type="InParanoid" id="M7XRC3"/>
<dbReference type="InterPro" id="IPR001853">
    <property type="entry name" value="DSBA-like_thioredoxin_dom"/>
</dbReference>
<evidence type="ECO:0000313" key="3">
    <source>
        <dbReference type="Proteomes" id="UP000010953"/>
    </source>
</evidence>
<dbReference type="PANTHER" id="PTHR13887">
    <property type="entry name" value="GLUTATHIONE S-TRANSFERASE KAPPA"/>
    <property type="match status" value="1"/>
</dbReference>
<proteinExistence type="predicted"/>
<reference evidence="2" key="1">
    <citation type="submission" date="2013-01" db="EMBL/GenBank/DDBJ databases">
        <title>Genome assembly of Mariniradius saccharolyticus AK6.</title>
        <authorList>
            <person name="Vaidya B."/>
            <person name="Khatri I."/>
            <person name="Tanuku N.R.S."/>
            <person name="Subramanian S."/>
            <person name="Pinnaka A."/>
        </authorList>
    </citation>
    <scope>NUCLEOTIDE SEQUENCE [LARGE SCALE GENOMIC DNA]</scope>
    <source>
        <strain evidence="2">AK6</strain>
    </source>
</reference>
<dbReference type="Gene3D" id="3.40.30.10">
    <property type="entry name" value="Glutaredoxin"/>
    <property type="match status" value="1"/>
</dbReference>
<dbReference type="Proteomes" id="UP000010953">
    <property type="component" value="Unassembled WGS sequence"/>
</dbReference>
<gene>
    <name evidence="2" type="ORF">C943_02562</name>
</gene>
<dbReference type="GO" id="GO:0016491">
    <property type="term" value="F:oxidoreductase activity"/>
    <property type="evidence" value="ECO:0007669"/>
    <property type="project" value="InterPro"/>
</dbReference>